<feature type="transmembrane region" description="Helical" evidence="2">
    <location>
        <begin position="12"/>
        <end position="28"/>
    </location>
</feature>
<keyword evidence="2" id="KW-0472">Membrane</keyword>
<dbReference type="Proteomes" id="UP001221757">
    <property type="component" value="Unassembled WGS sequence"/>
</dbReference>
<dbReference type="InterPro" id="IPR045339">
    <property type="entry name" value="DUF6534"/>
</dbReference>
<proteinExistence type="predicted"/>
<dbReference type="AlphaFoldDB" id="A0AAD7G1U1"/>
<feature type="region of interest" description="Disordered" evidence="1">
    <location>
        <begin position="239"/>
        <end position="265"/>
    </location>
</feature>
<comment type="caution">
    <text evidence="4">The sequence shown here is derived from an EMBL/GenBank/DDBJ whole genome shotgun (WGS) entry which is preliminary data.</text>
</comment>
<dbReference type="PANTHER" id="PTHR40465:SF1">
    <property type="entry name" value="DUF6534 DOMAIN-CONTAINING PROTEIN"/>
    <property type="match status" value="1"/>
</dbReference>
<evidence type="ECO:0000313" key="4">
    <source>
        <dbReference type="EMBL" id="KAJ7657138.1"/>
    </source>
</evidence>
<feature type="compositionally biased region" description="Basic and acidic residues" evidence="1">
    <location>
        <begin position="254"/>
        <end position="263"/>
    </location>
</feature>
<feature type="transmembrane region" description="Helical" evidence="2">
    <location>
        <begin position="108"/>
        <end position="128"/>
    </location>
</feature>
<evidence type="ECO:0000259" key="3">
    <source>
        <dbReference type="Pfam" id="PF20152"/>
    </source>
</evidence>
<sequence>MTALLDYIGTFLNWMFMGILVVQYYTYYQTFPTERLALRILVNALFVLDLAQTIISTHFGWFFIIVTWGNPGDFNFIPWSASMIPILCGIGERIWVLAPNWFFKAVSALVVLLAFTQGTAAVLAGALILHTPTKAELTLVHPEITLGLSTSLTVDVIIATSMTFFLIRVKQQSTWGPTETMLAALIHRVVQTGAASAVCAAVDLAMFVIYPATNYHSVPAFILGKVYTNSLMLTLNLRRPTTPTSNKQSGVPSFRKDETHERSVTGTLHVKASPVRTWNQNTLSTSSQGTEEYLPKEGGFVAGANQGASEQL</sequence>
<feature type="transmembrane region" description="Helical" evidence="2">
    <location>
        <begin position="148"/>
        <end position="169"/>
    </location>
</feature>
<evidence type="ECO:0000256" key="1">
    <source>
        <dbReference type="SAM" id="MobiDB-lite"/>
    </source>
</evidence>
<gene>
    <name evidence="4" type="ORF">B0H17DRAFT_1097774</name>
</gene>
<feature type="compositionally biased region" description="Polar residues" evidence="1">
    <location>
        <begin position="281"/>
        <end position="290"/>
    </location>
</feature>
<feature type="transmembrane region" description="Helical" evidence="2">
    <location>
        <begin position="76"/>
        <end position="96"/>
    </location>
</feature>
<feature type="transmembrane region" description="Helical" evidence="2">
    <location>
        <begin position="40"/>
        <end position="64"/>
    </location>
</feature>
<feature type="transmembrane region" description="Helical" evidence="2">
    <location>
        <begin position="218"/>
        <end position="237"/>
    </location>
</feature>
<keyword evidence="5" id="KW-1185">Reference proteome</keyword>
<name>A0AAD7G1U1_MYCRO</name>
<protein>
    <recommendedName>
        <fullName evidence="3">DUF6534 domain-containing protein</fullName>
    </recommendedName>
</protein>
<evidence type="ECO:0000313" key="5">
    <source>
        <dbReference type="Proteomes" id="UP001221757"/>
    </source>
</evidence>
<dbReference type="EMBL" id="JARKIE010000291">
    <property type="protein sequence ID" value="KAJ7657138.1"/>
    <property type="molecule type" value="Genomic_DNA"/>
</dbReference>
<accession>A0AAD7G1U1</accession>
<feature type="region of interest" description="Disordered" evidence="1">
    <location>
        <begin position="281"/>
        <end position="312"/>
    </location>
</feature>
<feature type="domain" description="DUF6534" evidence="3">
    <location>
        <begin position="151"/>
        <end position="239"/>
    </location>
</feature>
<keyword evidence="2" id="KW-0812">Transmembrane</keyword>
<dbReference type="Pfam" id="PF20152">
    <property type="entry name" value="DUF6534"/>
    <property type="match status" value="1"/>
</dbReference>
<keyword evidence="2" id="KW-1133">Transmembrane helix</keyword>
<organism evidence="4 5">
    <name type="scientific">Mycena rosella</name>
    <name type="common">Pink bonnet</name>
    <name type="synonym">Agaricus rosellus</name>
    <dbReference type="NCBI Taxonomy" id="1033263"/>
    <lineage>
        <taxon>Eukaryota</taxon>
        <taxon>Fungi</taxon>
        <taxon>Dikarya</taxon>
        <taxon>Basidiomycota</taxon>
        <taxon>Agaricomycotina</taxon>
        <taxon>Agaricomycetes</taxon>
        <taxon>Agaricomycetidae</taxon>
        <taxon>Agaricales</taxon>
        <taxon>Marasmiineae</taxon>
        <taxon>Mycenaceae</taxon>
        <taxon>Mycena</taxon>
    </lineage>
</organism>
<dbReference type="PANTHER" id="PTHR40465">
    <property type="entry name" value="CHROMOSOME 1, WHOLE GENOME SHOTGUN SEQUENCE"/>
    <property type="match status" value="1"/>
</dbReference>
<feature type="transmembrane region" description="Helical" evidence="2">
    <location>
        <begin position="189"/>
        <end position="212"/>
    </location>
</feature>
<reference evidence="4" key="1">
    <citation type="submission" date="2023-03" db="EMBL/GenBank/DDBJ databases">
        <title>Massive genome expansion in bonnet fungi (Mycena s.s.) driven by repeated elements and novel gene families across ecological guilds.</title>
        <authorList>
            <consortium name="Lawrence Berkeley National Laboratory"/>
            <person name="Harder C.B."/>
            <person name="Miyauchi S."/>
            <person name="Viragh M."/>
            <person name="Kuo A."/>
            <person name="Thoen E."/>
            <person name="Andreopoulos B."/>
            <person name="Lu D."/>
            <person name="Skrede I."/>
            <person name="Drula E."/>
            <person name="Henrissat B."/>
            <person name="Morin E."/>
            <person name="Kohler A."/>
            <person name="Barry K."/>
            <person name="LaButti K."/>
            <person name="Morin E."/>
            <person name="Salamov A."/>
            <person name="Lipzen A."/>
            <person name="Mereny Z."/>
            <person name="Hegedus B."/>
            <person name="Baldrian P."/>
            <person name="Stursova M."/>
            <person name="Weitz H."/>
            <person name="Taylor A."/>
            <person name="Grigoriev I.V."/>
            <person name="Nagy L.G."/>
            <person name="Martin F."/>
            <person name="Kauserud H."/>
        </authorList>
    </citation>
    <scope>NUCLEOTIDE SEQUENCE</scope>
    <source>
        <strain evidence="4">CBHHK067</strain>
    </source>
</reference>
<evidence type="ECO:0000256" key="2">
    <source>
        <dbReference type="SAM" id="Phobius"/>
    </source>
</evidence>